<name>A0A0X1KI23_9EURY</name>
<dbReference type="PATRIC" id="fig|1432656.3.peg.173"/>
<dbReference type="PROSITE" id="PS51900">
    <property type="entry name" value="CB"/>
    <property type="match status" value="1"/>
</dbReference>
<dbReference type="Gene3D" id="1.10.443.10">
    <property type="entry name" value="Intergrase catalytic core"/>
    <property type="match status" value="1"/>
</dbReference>
<dbReference type="GO" id="GO:0003677">
    <property type="term" value="F:DNA binding"/>
    <property type="evidence" value="ECO:0007669"/>
    <property type="project" value="UniProtKB-UniRule"/>
</dbReference>
<dbReference type="EMBL" id="CP007140">
    <property type="protein sequence ID" value="AJC70905.1"/>
    <property type="molecule type" value="Genomic_DNA"/>
</dbReference>
<evidence type="ECO:0000256" key="1">
    <source>
        <dbReference type="ARBA" id="ARBA00023125"/>
    </source>
</evidence>
<dbReference type="GO" id="GO:0015074">
    <property type="term" value="P:DNA integration"/>
    <property type="evidence" value="ECO:0007669"/>
    <property type="project" value="InterPro"/>
</dbReference>
<evidence type="ECO:0000313" key="5">
    <source>
        <dbReference type="EMBL" id="AJC70905.1"/>
    </source>
</evidence>
<dbReference type="InterPro" id="IPR044068">
    <property type="entry name" value="CB"/>
</dbReference>
<evidence type="ECO:0000256" key="3">
    <source>
        <dbReference type="PROSITE-ProRule" id="PRU01248"/>
    </source>
</evidence>
<keyword evidence="6" id="KW-1185">Reference proteome</keyword>
<sequence length="293" mass="34197">MAGRAGFEPATFGSSRSLNEMWDLYKDQFREWLSGKVTGPRTVKDYMNSLNRFLERHKISTIGELVSALQSINYKHHTVSALRNFVTFLELNGIIDEDDANRIRKYAKIKKTSADRTFITNDELREAWKQVKAYNEKRRELTFKLLVFSGLRLSHIHYLLTTFDPEKLIFLGDIAKYPLQEAGKGTKRVFYAYMPTELALELERLSDSYDAMREWVKNFKPPAHRVKARTIRKWHYNFLIRHDVSFEVADFIQGRSAKSVGERHYANLELLADEAYSTVVNDLKKVLEGDRDD</sequence>
<reference evidence="5 6" key="1">
    <citation type="submission" date="2014-01" db="EMBL/GenBank/DDBJ databases">
        <title>Genome sequencing of Thermococcus guaymasensis.</title>
        <authorList>
            <person name="Zhang X."/>
            <person name="Alvare G."/>
            <person name="Fristensky B."/>
            <person name="Chen L."/>
            <person name="Suen T."/>
            <person name="Chen Q."/>
            <person name="Ma K."/>
        </authorList>
    </citation>
    <scope>NUCLEOTIDE SEQUENCE [LARGE SCALE GENOMIC DNA]</scope>
    <source>
        <strain evidence="5 6">DSM 11113</strain>
    </source>
</reference>
<dbReference type="InterPro" id="IPR031857">
    <property type="entry name" value="Integrase_SSV1_C"/>
</dbReference>
<dbReference type="Gene3D" id="1.10.150.130">
    <property type="match status" value="1"/>
</dbReference>
<gene>
    <name evidence="5" type="ORF">X802_00875</name>
</gene>
<feature type="domain" description="Core-binding (CB)" evidence="4">
    <location>
        <begin position="20"/>
        <end position="90"/>
    </location>
</feature>
<dbReference type="InterPro" id="IPR010998">
    <property type="entry name" value="Integrase_recombinase_N"/>
</dbReference>
<dbReference type="GO" id="GO:0006310">
    <property type="term" value="P:DNA recombination"/>
    <property type="evidence" value="ECO:0007669"/>
    <property type="project" value="UniProtKB-KW"/>
</dbReference>
<keyword evidence="1 3" id="KW-0238">DNA-binding</keyword>
<proteinExistence type="predicted"/>
<accession>A0A0X1KI23</accession>
<dbReference type="Proteomes" id="UP000062043">
    <property type="component" value="Chromosome"/>
</dbReference>
<dbReference type="InterPro" id="IPR011010">
    <property type="entry name" value="DNA_brk_join_enz"/>
</dbReference>
<dbReference type="InterPro" id="IPR013762">
    <property type="entry name" value="Integrase-like_cat_sf"/>
</dbReference>
<dbReference type="SUPFAM" id="SSF56349">
    <property type="entry name" value="DNA breaking-rejoining enzymes"/>
    <property type="match status" value="1"/>
</dbReference>
<dbReference type="KEGG" id="tgy:X802_00875"/>
<evidence type="ECO:0000256" key="2">
    <source>
        <dbReference type="ARBA" id="ARBA00023172"/>
    </source>
</evidence>
<dbReference type="AlphaFoldDB" id="A0A0X1KI23"/>
<evidence type="ECO:0000259" key="4">
    <source>
        <dbReference type="PROSITE" id="PS51900"/>
    </source>
</evidence>
<keyword evidence="2" id="KW-0233">DNA recombination</keyword>
<evidence type="ECO:0000313" key="6">
    <source>
        <dbReference type="Proteomes" id="UP000062043"/>
    </source>
</evidence>
<dbReference type="Pfam" id="PF16795">
    <property type="entry name" value="Phage_integr_3"/>
    <property type="match status" value="1"/>
</dbReference>
<dbReference type="STRING" id="1432656.X802_00875"/>
<organism evidence="5 6">
    <name type="scientific">Thermococcus guaymasensis DSM 11113</name>
    <dbReference type="NCBI Taxonomy" id="1432656"/>
    <lineage>
        <taxon>Archaea</taxon>
        <taxon>Methanobacteriati</taxon>
        <taxon>Methanobacteriota</taxon>
        <taxon>Thermococci</taxon>
        <taxon>Thermococcales</taxon>
        <taxon>Thermococcaceae</taxon>
        <taxon>Thermococcus</taxon>
    </lineage>
</organism>
<protein>
    <submittedName>
        <fullName evidence="5">SSV1 integrase-like protein</fullName>
    </submittedName>
</protein>